<reference evidence="3" key="1">
    <citation type="submission" date="2022-08" db="EMBL/GenBank/DDBJ databases">
        <title>Genome sequencing of akame (Lates japonicus).</title>
        <authorList>
            <person name="Hashiguchi Y."/>
            <person name="Takahashi H."/>
        </authorList>
    </citation>
    <scope>NUCLEOTIDE SEQUENCE</scope>
    <source>
        <strain evidence="3">Kochi</strain>
    </source>
</reference>
<dbReference type="InterPro" id="IPR043519">
    <property type="entry name" value="NT_sf"/>
</dbReference>
<dbReference type="PROSITE" id="PS51703">
    <property type="entry name" value="DZF"/>
    <property type="match status" value="1"/>
</dbReference>
<dbReference type="EMBL" id="BRZM01000021">
    <property type="protein sequence ID" value="GLD55214.1"/>
    <property type="molecule type" value="Genomic_DNA"/>
</dbReference>
<dbReference type="GO" id="GO:0003727">
    <property type="term" value="F:single-stranded RNA binding"/>
    <property type="evidence" value="ECO:0007669"/>
    <property type="project" value="TreeGrafter"/>
</dbReference>
<name>A0AAD3R2Z0_LATJO</name>
<dbReference type="Pfam" id="PF07528">
    <property type="entry name" value="DZF_N"/>
    <property type="match status" value="1"/>
</dbReference>
<dbReference type="PANTHER" id="PTHR45762">
    <property type="entry name" value="ZINC FINGER RNA-BINDING PROTEIN"/>
    <property type="match status" value="1"/>
</dbReference>
<protein>
    <submittedName>
        <fullName evidence="3">Spermatid perinuclear RNA-binding protein</fullName>
    </submittedName>
</protein>
<dbReference type="InterPro" id="IPR049401">
    <property type="entry name" value="DZF_dom_N"/>
</dbReference>
<proteinExistence type="predicted"/>
<evidence type="ECO:0000313" key="3">
    <source>
        <dbReference type="EMBL" id="GLD55214.1"/>
    </source>
</evidence>
<dbReference type="PANTHER" id="PTHR45762:SF1">
    <property type="entry name" value="SPERMATID PERINUCLEAR RNA-BINDING PROTEIN"/>
    <property type="match status" value="1"/>
</dbReference>
<dbReference type="GO" id="GO:0003725">
    <property type="term" value="F:double-stranded RNA binding"/>
    <property type="evidence" value="ECO:0007669"/>
    <property type="project" value="TreeGrafter"/>
</dbReference>
<evidence type="ECO:0000313" key="4">
    <source>
        <dbReference type="Proteomes" id="UP001279410"/>
    </source>
</evidence>
<gene>
    <name evidence="3" type="ORF">AKAME5_000773700</name>
</gene>
<dbReference type="InterPro" id="IPR006561">
    <property type="entry name" value="DZF_dom"/>
</dbReference>
<feature type="region of interest" description="Disordered" evidence="1">
    <location>
        <begin position="92"/>
        <end position="133"/>
    </location>
</feature>
<comment type="caution">
    <text evidence="3">The sequence shown here is derived from an EMBL/GenBank/DDBJ whole genome shotgun (WGS) entry which is preliminary data.</text>
</comment>
<dbReference type="Gene3D" id="3.30.460.10">
    <property type="entry name" value="Beta Polymerase, domain 2"/>
    <property type="match status" value="1"/>
</dbReference>
<dbReference type="Proteomes" id="UP001279410">
    <property type="component" value="Unassembled WGS sequence"/>
</dbReference>
<feature type="domain" description="DZF" evidence="2">
    <location>
        <begin position="45"/>
        <end position="185"/>
    </location>
</feature>
<evidence type="ECO:0000256" key="1">
    <source>
        <dbReference type="SAM" id="MobiDB-lite"/>
    </source>
</evidence>
<feature type="region of interest" description="Disordered" evidence="1">
    <location>
        <begin position="1"/>
        <end position="35"/>
    </location>
</feature>
<organism evidence="3 4">
    <name type="scientific">Lates japonicus</name>
    <name type="common">Japanese lates</name>
    <dbReference type="NCBI Taxonomy" id="270547"/>
    <lineage>
        <taxon>Eukaryota</taxon>
        <taxon>Metazoa</taxon>
        <taxon>Chordata</taxon>
        <taxon>Craniata</taxon>
        <taxon>Vertebrata</taxon>
        <taxon>Euteleostomi</taxon>
        <taxon>Actinopterygii</taxon>
        <taxon>Neopterygii</taxon>
        <taxon>Teleostei</taxon>
        <taxon>Neoteleostei</taxon>
        <taxon>Acanthomorphata</taxon>
        <taxon>Carangaria</taxon>
        <taxon>Carangaria incertae sedis</taxon>
        <taxon>Centropomidae</taxon>
        <taxon>Lates</taxon>
    </lineage>
</organism>
<sequence>MWRAAAGLGGSLFTVVPDQPENKRSPAAESRSVLEKAVTLPRSFRSFSNDDRHVMAKHSTIYPSSQELEAVQTLVSTVECALKHVSDWLDQSNSDVHGQVDGQPADSTEEDDPGDEPSDETEESSDSYRESSSGGLLCGVMRIGLVAKGLLIKGDMDLELVLMCRDKPTQTLLDTVCHNLPTQIE</sequence>
<feature type="non-terminal residue" evidence="3">
    <location>
        <position position="185"/>
    </location>
</feature>
<dbReference type="AlphaFoldDB" id="A0AAD3R2Z0"/>
<dbReference type="GO" id="GO:0071011">
    <property type="term" value="C:precatalytic spliceosome"/>
    <property type="evidence" value="ECO:0007669"/>
    <property type="project" value="TreeGrafter"/>
</dbReference>
<feature type="compositionally biased region" description="Acidic residues" evidence="1">
    <location>
        <begin position="107"/>
        <end position="125"/>
    </location>
</feature>
<keyword evidence="4" id="KW-1185">Reference proteome</keyword>
<evidence type="ECO:0000259" key="2">
    <source>
        <dbReference type="PROSITE" id="PS51703"/>
    </source>
</evidence>
<accession>A0AAD3R2Z0</accession>